<evidence type="ECO:0000256" key="4">
    <source>
        <dbReference type="ARBA" id="ARBA00005150"/>
    </source>
</evidence>
<evidence type="ECO:0000256" key="5">
    <source>
        <dbReference type="ARBA" id="ARBA00008276"/>
    </source>
</evidence>
<evidence type="ECO:0000256" key="14">
    <source>
        <dbReference type="ARBA" id="ARBA00022909"/>
    </source>
</evidence>
<dbReference type="GO" id="GO:0046872">
    <property type="term" value="F:metal ion binding"/>
    <property type="evidence" value="ECO:0007669"/>
    <property type="project" value="UniProtKB-KW"/>
</dbReference>
<dbReference type="PANTHER" id="PTHR11136">
    <property type="entry name" value="FOLYLPOLYGLUTAMATE SYNTHASE-RELATED"/>
    <property type="match status" value="1"/>
</dbReference>
<keyword evidence="22" id="KW-1185">Reference proteome</keyword>
<evidence type="ECO:0000256" key="13">
    <source>
        <dbReference type="ARBA" id="ARBA00022842"/>
    </source>
</evidence>
<dbReference type="PIRSF" id="PIRSF001563">
    <property type="entry name" value="Folylpolyglu_synth"/>
    <property type="match status" value="1"/>
</dbReference>
<dbReference type="Pfam" id="PF08245">
    <property type="entry name" value="Mur_ligase_M"/>
    <property type="match status" value="1"/>
</dbReference>
<evidence type="ECO:0000256" key="15">
    <source>
        <dbReference type="ARBA" id="ARBA00047493"/>
    </source>
</evidence>
<feature type="domain" description="Mur ligase central" evidence="20">
    <location>
        <begin position="44"/>
        <end position="225"/>
    </location>
</feature>
<sequence length="401" mass="45053">MRKIEALLYLQNLERFGTQLGLERISLLLSKLGSPERELKAIHVAGTNGKGSVCAMVNTILQEAGYKVGLYTSPHLVDFKERFLINNKKISNSEVIRQVEILRPFAEEIKENFGQPTYFEVTTAAAFNYFAEQNIDYAVIETGLGGRLDATNVINPLVSVITNIDYEHTEYLGNTLEKIAFEKAGIIKQNKPTLTAANEPALNVIKKICAERNSKLIVANKKYNKKLNLRGEFQKINAGLAVRAVKELNPEIKADIIENALEKVDWPARLDLRKIKGKQILLDSAHNPACIRTIIPEFKNFDYKKLRAVVGILQDKDYATMLNQLNSIVDEYILANPKTDRAQTSEILSQYVNKNYKIIENTAEAVKEAINFSDKDDLILITGSMYVVGEAMKALGIKNFK</sequence>
<keyword evidence="12" id="KW-0067">ATP-binding</keyword>
<keyword evidence="10" id="KW-0479">Metal-binding</keyword>
<comment type="cofactor">
    <cofactor evidence="2">
        <name>Mg(2+)</name>
        <dbReference type="ChEBI" id="CHEBI:18420"/>
    </cofactor>
</comment>
<comment type="similarity">
    <text evidence="17">In the N-terminal section; belongs to the folylpolyglutamate synthase family.</text>
</comment>
<dbReference type="GO" id="GO:0046656">
    <property type="term" value="P:folic acid biosynthetic process"/>
    <property type="evidence" value="ECO:0007669"/>
    <property type="project" value="UniProtKB-KW"/>
</dbReference>
<evidence type="ECO:0000256" key="9">
    <source>
        <dbReference type="ARBA" id="ARBA00022598"/>
    </source>
</evidence>
<dbReference type="GO" id="GO:0004326">
    <property type="term" value="F:tetrahydrofolylpolyglutamate synthase activity"/>
    <property type="evidence" value="ECO:0007669"/>
    <property type="project" value="UniProtKB-EC"/>
</dbReference>
<name>A0A832XMC2_9ARCH</name>
<evidence type="ECO:0000256" key="7">
    <source>
        <dbReference type="ARBA" id="ARBA00012458"/>
    </source>
</evidence>
<evidence type="ECO:0000259" key="20">
    <source>
        <dbReference type="Pfam" id="PF08245"/>
    </source>
</evidence>
<dbReference type="NCBIfam" id="TIGR01499">
    <property type="entry name" value="folC"/>
    <property type="match status" value="1"/>
</dbReference>
<comment type="similarity">
    <text evidence="5">Belongs to the folylpolyglutamate synthase family.</text>
</comment>
<keyword evidence="14" id="KW-0289">Folate biosynthesis</keyword>
<dbReference type="Gene3D" id="3.40.1190.10">
    <property type="entry name" value="Mur-like, catalytic domain"/>
    <property type="match status" value="1"/>
</dbReference>
<dbReference type="PANTHER" id="PTHR11136:SF0">
    <property type="entry name" value="DIHYDROFOLATE SYNTHETASE-RELATED"/>
    <property type="match status" value="1"/>
</dbReference>
<evidence type="ECO:0000256" key="12">
    <source>
        <dbReference type="ARBA" id="ARBA00022840"/>
    </source>
</evidence>
<reference evidence="21 22" key="1">
    <citation type="journal article" name="Nat. Commun.">
        <title>Undinarchaeota illuminate DPANN phylogeny and the impact of gene transfer on archaeal evolution.</title>
        <authorList>
            <person name="Dombrowski N."/>
            <person name="Williams T.A."/>
            <person name="Sun J."/>
            <person name="Woodcroft B.J."/>
            <person name="Lee J.H."/>
            <person name="Minh B.Q."/>
            <person name="Rinke C."/>
            <person name="Spang A."/>
        </authorList>
    </citation>
    <scope>NUCLEOTIDE SEQUENCE [LARGE SCALE GENOMIC DNA]</scope>
    <source>
        <strain evidence="21">MAG_bin1129</strain>
    </source>
</reference>
<dbReference type="Proteomes" id="UP000646946">
    <property type="component" value="Unassembled WGS sequence"/>
</dbReference>
<proteinExistence type="inferred from homology"/>
<dbReference type="PROSITE" id="PS01012">
    <property type="entry name" value="FOLYLPOLYGLU_SYNT_2"/>
    <property type="match status" value="1"/>
</dbReference>
<accession>A0A832XMC2</accession>
<keyword evidence="9" id="KW-0436">Ligase</keyword>
<dbReference type="InterPro" id="IPR013221">
    <property type="entry name" value="Mur_ligase_cen"/>
</dbReference>
<comment type="pathway">
    <text evidence="3">Cofactor biosynthesis; tetrahydrofolate biosynthesis; 7,8-dihydrofolate from 2-amino-4-hydroxy-6-hydroxymethyl-7,8-dihydropteridine diphosphate and 4-aminobenzoate: step 1/2.</text>
</comment>
<evidence type="ECO:0000256" key="17">
    <source>
        <dbReference type="ARBA" id="ARBA00060901"/>
    </source>
</evidence>
<evidence type="ECO:0000256" key="18">
    <source>
        <dbReference type="ARBA" id="ARBA00068433"/>
    </source>
</evidence>
<dbReference type="EMBL" id="DVAB01000052">
    <property type="protein sequence ID" value="HIK00998.1"/>
    <property type="molecule type" value="Genomic_DNA"/>
</dbReference>
<dbReference type="SUPFAM" id="SSF53623">
    <property type="entry name" value="MurD-like peptide ligases, catalytic domain"/>
    <property type="match status" value="1"/>
</dbReference>
<evidence type="ECO:0000259" key="19">
    <source>
        <dbReference type="Pfam" id="PF02875"/>
    </source>
</evidence>
<comment type="similarity">
    <text evidence="6">In the C-terminal section; belongs to the DHPS family.</text>
</comment>
<comment type="catalytic activity">
    <reaction evidence="15">
        <text>(6S)-5,6,7,8-tetrahydrofolyl-(gamma-L-Glu)(n) + L-glutamate + ATP = (6S)-5,6,7,8-tetrahydrofolyl-(gamma-L-Glu)(n+1) + ADP + phosphate + H(+)</text>
        <dbReference type="Rhea" id="RHEA:10580"/>
        <dbReference type="Rhea" id="RHEA-COMP:14738"/>
        <dbReference type="Rhea" id="RHEA-COMP:14740"/>
        <dbReference type="ChEBI" id="CHEBI:15378"/>
        <dbReference type="ChEBI" id="CHEBI:29985"/>
        <dbReference type="ChEBI" id="CHEBI:30616"/>
        <dbReference type="ChEBI" id="CHEBI:43474"/>
        <dbReference type="ChEBI" id="CHEBI:141005"/>
        <dbReference type="ChEBI" id="CHEBI:456216"/>
        <dbReference type="EC" id="6.3.2.17"/>
    </reaction>
</comment>
<comment type="pathway">
    <text evidence="4">Cofactor biosynthesis; tetrahydrofolylpolyglutamate biosynthesis.</text>
</comment>
<dbReference type="InterPro" id="IPR004101">
    <property type="entry name" value="Mur_ligase_C"/>
</dbReference>
<evidence type="ECO:0000313" key="21">
    <source>
        <dbReference type="EMBL" id="HIK00998.1"/>
    </source>
</evidence>
<dbReference type="EC" id="2.5.1.15" evidence="7"/>
<evidence type="ECO:0000256" key="2">
    <source>
        <dbReference type="ARBA" id="ARBA00001946"/>
    </source>
</evidence>
<evidence type="ECO:0000256" key="3">
    <source>
        <dbReference type="ARBA" id="ARBA00004763"/>
    </source>
</evidence>
<evidence type="ECO:0000256" key="10">
    <source>
        <dbReference type="ARBA" id="ARBA00022723"/>
    </source>
</evidence>
<dbReference type="FunFam" id="3.40.1190.10:FF:000011">
    <property type="entry name" value="Folylpolyglutamate synthase/dihydrofolate synthase"/>
    <property type="match status" value="1"/>
</dbReference>
<dbReference type="GO" id="GO:0005737">
    <property type="term" value="C:cytoplasm"/>
    <property type="evidence" value="ECO:0007669"/>
    <property type="project" value="TreeGrafter"/>
</dbReference>
<organism evidence="21 22">
    <name type="scientific">Candidatus Naiadarchaeum limnaeum</name>
    <dbReference type="NCBI Taxonomy" id="2756139"/>
    <lineage>
        <taxon>Archaea</taxon>
        <taxon>Candidatus Undinarchaeota</taxon>
        <taxon>Candidatus Undinarchaeia</taxon>
        <taxon>Candidatus Naiadarchaeales</taxon>
        <taxon>Candidatus Naiadarchaeaceae</taxon>
        <taxon>Candidatus Naiadarchaeum</taxon>
    </lineage>
</organism>
<gene>
    <name evidence="21" type="ORF">H1016_05700</name>
</gene>
<evidence type="ECO:0000256" key="6">
    <source>
        <dbReference type="ARBA" id="ARBA00009951"/>
    </source>
</evidence>
<dbReference type="GO" id="GO:0004156">
    <property type="term" value="F:dihydropteroate synthase activity"/>
    <property type="evidence" value="ECO:0007669"/>
    <property type="project" value="UniProtKB-EC"/>
</dbReference>
<dbReference type="InterPro" id="IPR018109">
    <property type="entry name" value="Folylpolyglutamate_synth_CS"/>
</dbReference>
<evidence type="ECO:0000256" key="8">
    <source>
        <dbReference type="ARBA" id="ARBA00013025"/>
    </source>
</evidence>
<feature type="domain" description="Mur ligase C-terminal" evidence="19">
    <location>
        <begin position="269"/>
        <end position="384"/>
    </location>
</feature>
<evidence type="ECO:0000256" key="1">
    <source>
        <dbReference type="ARBA" id="ARBA00000012"/>
    </source>
</evidence>
<comment type="catalytic activity">
    <reaction evidence="1">
        <text>(7,8-dihydropterin-6-yl)methyl diphosphate + 4-aminobenzoate = 7,8-dihydropteroate + diphosphate</text>
        <dbReference type="Rhea" id="RHEA:19949"/>
        <dbReference type="ChEBI" id="CHEBI:17836"/>
        <dbReference type="ChEBI" id="CHEBI:17839"/>
        <dbReference type="ChEBI" id="CHEBI:33019"/>
        <dbReference type="ChEBI" id="CHEBI:72950"/>
        <dbReference type="EC" id="2.5.1.15"/>
    </reaction>
</comment>
<dbReference type="InterPro" id="IPR001645">
    <property type="entry name" value="Folylpolyglutamate_synth"/>
</dbReference>
<evidence type="ECO:0000313" key="22">
    <source>
        <dbReference type="Proteomes" id="UP000646946"/>
    </source>
</evidence>
<dbReference type="InterPro" id="IPR036565">
    <property type="entry name" value="Mur-like_cat_sf"/>
</dbReference>
<dbReference type="EC" id="6.3.2.17" evidence="8"/>
<dbReference type="PROSITE" id="PS01011">
    <property type="entry name" value="FOLYLPOLYGLU_SYNT_1"/>
    <property type="match status" value="1"/>
</dbReference>
<comment type="caution">
    <text evidence="21">The sequence shown here is derived from an EMBL/GenBank/DDBJ whole genome shotgun (WGS) entry which is preliminary data.</text>
</comment>
<comment type="function">
    <text evidence="16">Can complement an H.volcanii mutant strain that is thymidine auxotroph because it lacks the two dihydrofolate reductase genes encoded by hdrA and hdrB.</text>
</comment>
<dbReference type="InterPro" id="IPR036615">
    <property type="entry name" value="Mur_ligase_C_dom_sf"/>
</dbReference>
<dbReference type="Pfam" id="PF02875">
    <property type="entry name" value="Mur_ligase_C"/>
    <property type="match status" value="1"/>
</dbReference>
<protein>
    <recommendedName>
        <fullName evidence="18">Probable bifunctional folylpolyglutamate synthase/dihydropteroate synthase</fullName>
        <ecNumber evidence="7">2.5.1.15</ecNumber>
        <ecNumber evidence="8">6.3.2.17</ecNumber>
    </recommendedName>
</protein>
<evidence type="ECO:0000256" key="16">
    <source>
        <dbReference type="ARBA" id="ARBA00057011"/>
    </source>
</evidence>
<dbReference type="GO" id="GO:0005524">
    <property type="term" value="F:ATP binding"/>
    <property type="evidence" value="ECO:0007669"/>
    <property type="project" value="UniProtKB-KW"/>
</dbReference>
<dbReference type="GO" id="GO:0008841">
    <property type="term" value="F:dihydrofolate synthase activity"/>
    <property type="evidence" value="ECO:0007669"/>
    <property type="project" value="TreeGrafter"/>
</dbReference>
<dbReference type="SUPFAM" id="SSF53244">
    <property type="entry name" value="MurD-like peptide ligases, peptide-binding domain"/>
    <property type="match status" value="1"/>
</dbReference>
<keyword evidence="11" id="KW-0547">Nucleotide-binding</keyword>
<dbReference type="AlphaFoldDB" id="A0A832XMC2"/>
<dbReference type="Gene3D" id="3.90.190.20">
    <property type="entry name" value="Mur ligase, C-terminal domain"/>
    <property type="match status" value="1"/>
</dbReference>
<keyword evidence="13" id="KW-0460">Magnesium</keyword>
<evidence type="ECO:0000256" key="11">
    <source>
        <dbReference type="ARBA" id="ARBA00022741"/>
    </source>
</evidence>